<dbReference type="Proteomes" id="UP000533954">
    <property type="component" value="Unassembled WGS sequence"/>
</dbReference>
<feature type="region of interest" description="Disordered" evidence="2">
    <location>
        <begin position="246"/>
        <end position="278"/>
    </location>
</feature>
<comment type="caution">
    <text evidence="3">The sequence shown here is derived from an EMBL/GenBank/DDBJ whole genome shotgun (WGS) entry which is preliminary data.</text>
</comment>
<evidence type="ECO:0000256" key="2">
    <source>
        <dbReference type="SAM" id="MobiDB-lite"/>
    </source>
</evidence>
<feature type="coiled-coil region" evidence="1">
    <location>
        <begin position="45"/>
        <end position="178"/>
    </location>
</feature>
<dbReference type="OrthoDB" id="2441647at2759"/>
<dbReference type="GO" id="GO:0005794">
    <property type="term" value="C:Golgi apparatus"/>
    <property type="evidence" value="ECO:0007669"/>
    <property type="project" value="InterPro"/>
</dbReference>
<feature type="coiled-coil region" evidence="1">
    <location>
        <begin position="948"/>
        <end position="1014"/>
    </location>
</feature>
<protein>
    <submittedName>
        <fullName evidence="3">GOGB1 protein</fullName>
    </submittedName>
</protein>
<dbReference type="PANTHER" id="PTHR18887:SF4">
    <property type="entry name" value="GOLGIN SUBFAMILY B MEMBER 1-LIKE"/>
    <property type="match status" value="1"/>
</dbReference>
<evidence type="ECO:0000313" key="3">
    <source>
        <dbReference type="EMBL" id="NXA34469.1"/>
    </source>
</evidence>
<evidence type="ECO:0000256" key="1">
    <source>
        <dbReference type="SAM" id="Coils"/>
    </source>
</evidence>
<dbReference type="PANTHER" id="PTHR18887">
    <property type="entry name" value="GOLGI-ASSOCIATED PROTEIN GCP360-RELATED"/>
    <property type="match status" value="1"/>
</dbReference>
<feature type="coiled-coil region" evidence="1">
    <location>
        <begin position="1153"/>
        <end position="1289"/>
    </location>
</feature>
<keyword evidence="4" id="KW-1185">Reference proteome</keyword>
<name>A0A7K7UZ88_EUDEL</name>
<accession>A0A7K7UZ88</accession>
<feature type="compositionally biased region" description="Basic and acidic residues" evidence="2">
    <location>
        <begin position="264"/>
        <end position="278"/>
    </location>
</feature>
<reference evidence="3 4" key="1">
    <citation type="submission" date="2019-09" db="EMBL/GenBank/DDBJ databases">
        <title>Bird 10,000 Genomes (B10K) Project - Family phase.</title>
        <authorList>
            <person name="Zhang G."/>
        </authorList>
    </citation>
    <scope>NUCLEOTIDE SEQUENCE [LARGE SCALE GENOMIC DNA]</scope>
    <source>
        <strain evidence="3">B10K-LSUMZ-16893</strain>
    </source>
</reference>
<keyword evidence="1" id="KW-0175">Coiled coil</keyword>
<feature type="non-terminal residue" evidence="3">
    <location>
        <position position="1409"/>
    </location>
</feature>
<feature type="non-terminal residue" evidence="3">
    <location>
        <position position="1"/>
    </location>
</feature>
<feature type="coiled-coil region" evidence="1">
    <location>
        <begin position="704"/>
        <end position="858"/>
    </location>
</feature>
<dbReference type="InterPro" id="IPR026202">
    <property type="entry name" value="GOLGB1"/>
</dbReference>
<organism evidence="3 4">
    <name type="scientific">Eudromia elegans</name>
    <name type="common">Elegant crested-tinamou</name>
    <dbReference type="NCBI Taxonomy" id="8805"/>
    <lineage>
        <taxon>Eukaryota</taxon>
        <taxon>Metazoa</taxon>
        <taxon>Chordata</taxon>
        <taxon>Craniata</taxon>
        <taxon>Vertebrata</taxon>
        <taxon>Euteleostomi</taxon>
        <taxon>Archelosauria</taxon>
        <taxon>Archosauria</taxon>
        <taxon>Dinosauria</taxon>
        <taxon>Saurischia</taxon>
        <taxon>Theropoda</taxon>
        <taxon>Coelurosauria</taxon>
        <taxon>Aves</taxon>
        <taxon>Palaeognathae</taxon>
        <taxon>Tinamiformes</taxon>
        <taxon>Tinamidae</taxon>
        <taxon>Eudromia</taxon>
    </lineage>
</organism>
<dbReference type="EMBL" id="VZSX01000027">
    <property type="protein sequence ID" value="NXA34469.1"/>
    <property type="molecule type" value="Genomic_DNA"/>
</dbReference>
<feature type="coiled-coil region" evidence="1">
    <location>
        <begin position="345"/>
        <end position="548"/>
    </location>
</feature>
<gene>
    <name evidence="3" type="primary">Golgb1_0</name>
    <name evidence="3" type="ORF">EUDELE_R05848</name>
</gene>
<feature type="coiled-coil region" evidence="1">
    <location>
        <begin position="1047"/>
        <end position="1123"/>
    </location>
</feature>
<evidence type="ECO:0000313" key="4">
    <source>
        <dbReference type="Proteomes" id="UP000533954"/>
    </source>
</evidence>
<feature type="coiled-coil region" evidence="1">
    <location>
        <begin position="585"/>
        <end position="661"/>
    </location>
</feature>
<sequence length="1409" mass="164635">EDNVASCRAVLEEEEIDLRNSESNELRSNVQVASLKESENVMILMASKDTELEELRCCYAELQEETEMNQEKLERLRKEAKKEVAKKNEEIEALRCSFLDFKEKVDQEKEVLEDAVKESQEEAHRYRTAFEDIKNEKEKIISHLENANLELNNMRREVKYASEENKKLLTELQILQEKAGISSPVIPCKEFKEENYTEKESGQFPSEITWLQGKLQDKDTWFQLSETDYSRKTKLKEAKEYEIQKQLQAAEERPVKPASVNDSKPQEEGATAEEKSRERLQRKLHAALISRKEALRENKCLKDQIDKLLLEREEMVNKTGTLERLVSELRGEKENLKAVSPLYEEESLVSENARLLAENENLTAACESLKSTMETIVQEKEAFSFQLNTLKDSQTVELTGWKAKHSELKQEYESLLQAYENISSKIADMRQVIDLTRKEKQEAIQRLREGESEKEALEEHFQKLIDENEVIKNQLKQLSESKKLEVDELQSKAKKQIQEQEARMEEHQDRLHELTHHNHQLMEENEQLKQTSENLKQALEKIQSENGVLHNDITVTKATLGDLQVQMELYQNDMQSKIRDALYENESLLKDINMLRDKLSEKEQDLLVLEQGRKSISDKLKETEKSLDLKNSHFTKLDAECKSLTQEIVSLTEKVKILEDDKCLLQEELESVQEGSYKVKNEREFLETELLNHVKKVDYLTDRLKSAQMQNNLLLQQLEELKAEKCNVIREKEEQQLHLVKVFEEKVKCAQRDNSGTKTKTKELQELLKEKQQEINHLQKDSIRLQELILDLERSVKISQSKNEKLEKDLSNTSEKLTKSNEEINHLKEKLSLQMSLLDKSKNEVDRLVAENLNWKTELKKKDDQLQIQKGEYARDLERNLQQIKLVHKREWLNLEERHSALQREKDRALGDIHELQEELCSKDLQNKKLQADLNATLAQLAAFTKCMSSLQDDRDRVIGEMQNWEIQFKDIIQSKEKQIEDYNKRILSLQDELKDKVAEIQELNIKYSVAEDTKDELYLRQKSVDKQCHEELCRIKEENVLFLSRQRELESVLQSKEQALQALLKENNSLNRLIESSESAGKEIKALESDFTRKEQEFQQLLTEKEKTHAELEKQIAISEQIKVILNNKDKEISLLISSKGDEISDYLAQVQSEHRKQIEEYEVQLRSLQIETQQREESCQRMESELRSLQMKADRAGQEKAAIASEIDAFKKSMSSLQNDRDNLFSKYKELEHLHQSVLKQRDSLIIGSESESSALKQEVRMLLNQIDDLHSENAMLSAQLIKYREDLKQVLSLKDHQLKDLLKQKMDSIKILEQEKCDLQKHIKEMQLTNEMQRDTAVSLEHENKKLVSKVNDLEYLIASLNKEKLVSESGGKLLSSDNIQKKELIASEQCEEKLQKRPQEVQKST</sequence>
<proteinExistence type="predicted"/>